<evidence type="ECO:0000313" key="1">
    <source>
        <dbReference type="EMBL" id="SVA79192.1"/>
    </source>
</evidence>
<sequence>MAKIKLRIGKDEIEIDSRDFYVDNQTIGKVIEDIALHLHECGGRMLPNRQLKLTNMEETDTLSSLEDVEVYEPEFSEPVSVPLNELRGKLLILSKSAFFDQPRTVSEIASELREHGWIASLLDVSKTLAKMAFNKELLKNKQDDRSFYFMKESLLAN</sequence>
<reference evidence="1" key="1">
    <citation type="submission" date="2018-05" db="EMBL/GenBank/DDBJ databases">
        <authorList>
            <person name="Lanie J.A."/>
            <person name="Ng W.-L."/>
            <person name="Kazmierczak K.M."/>
            <person name="Andrzejewski T.M."/>
            <person name="Davidsen T.M."/>
            <person name="Wayne K.J."/>
            <person name="Tettelin H."/>
            <person name="Glass J.I."/>
            <person name="Rusch D."/>
            <person name="Podicherti R."/>
            <person name="Tsui H.-C.T."/>
            <person name="Winkler M.E."/>
        </authorList>
    </citation>
    <scope>NUCLEOTIDE SEQUENCE</scope>
</reference>
<name>A0A381YRE0_9ZZZZ</name>
<organism evidence="1">
    <name type="scientific">marine metagenome</name>
    <dbReference type="NCBI Taxonomy" id="408172"/>
    <lineage>
        <taxon>unclassified sequences</taxon>
        <taxon>metagenomes</taxon>
        <taxon>ecological metagenomes</taxon>
    </lineage>
</organism>
<accession>A0A381YRE0</accession>
<proteinExistence type="predicted"/>
<dbReference type="AlphaFoldDB" id="A0A381YRE0"/>
<dbReference type="EMBL" id="UINC01018788">
    <property type="protein sequence ID" value="SVA79192.1"/>
    <property type="molecule type" value="Genomic_DNA"/>
</dbReference>
<protein>
    <submittedName>
        <fullName evidence="1">Uncharacterized protein</fullName>
    </submittedName>
</protein>
<gene>
    <name evidence="1" type="ORF">METZ01_LOCUS132046</name>
</gene>